<name>A0ACA9KCP3_9GLOM</name>
<evidence type="ECO:0000313" key="2">
    <source>
        <dbReference type="Proteomes" id="UP000789366"/>
    </source>
</evidence>
<reference evidence="1" key="1">
    <citation type="submission" date="2021-06" db="EMBL/GenBank/DDBJ databases">
        <authorList>
            <person name="Kallberg Y."/>
            <person name="Tangrot J."/>
            <person name="Rosling A."/>
        </authorList>
    </citation>
    <scope>NUCLEOTIDE SEQUENCE</scope>
    <source>
        <strain evidence="1">28 12/20/2015</strain>
    </source>
</reference>
<protein>
    <submittedName>
        <fullName evidence="1">9972_t:CDS:1</fullName>
    </submittedName>
</protein>
<dbReference type="Proteomes" id="UP000789366">
    <property type="component" value="Unassembled WGS sequence"/>
</dbReference>
<evidence type="ECO:0000313" key="1">
    <source>
        <dbReference type="EMBL" id="CAG8466093.1"/>
    </source>
</evidence>
<dbReference type="EMBL" id="CAJVPW010000795">
    <property type="protein sequence ID" value="CAG8466093.1"/>
    <property type="molecule type" value="Genomic_DNA"/>
</dbReference>
<gene>
    <name evidence="1" type="ORF">SPELUC_LOCUS1479</name>
</gene>
<organism evidence="1 2">
    <name type="scientific">Cetraspora pellucida</name>
    <dbReference type="NCBI Taxonomy" id="1433469"/>
    <lineage>
        <taxon>Eukaryota</taxon>
        <taxon>Fungi</taxon>
        <taxon>Fungi incertae sedis</taxon>
        <taxon>Mucoromycota</taxon>
        <taxon>Glomeromycotina</taxon>
        <taxon>Glomeromycetes</taxon>
        <taxon>Diversisporales</taxon>
        <taxon>Gigasporaceae</taxon>
        <taxon>Cetraspora</taxon>
    </lineage>
</organism>
<keyword evidence="2" id="KW-1185">Reference proteome</keyword>
<sequence>MALLNKLKRDKSYLTDVLHGFGWICQVIKGISNQDLRNYLITKLEKRWLAWKQPLLLLSFLLYSFNKFLCSILCELKYYKNEEYLFNRETFDQFGGNLEKVLAISQIRSELIHSQNIVTIDKSLKIYKQTIAIPLNNQYKEVNSVEYILGDDHEIDNTEKKFQADIDQLNSVDD</sequence>
<proteinExistence type="predicted"/>
<comment type="caution">
    <text evidence="1">The sequence shown here is derived from an EMBL/GenBank/DDBJ whole genome shotgun (WGS) entry which is preliminary data.</text>
</comment>
<accession>A0ACA9KCP3</accession>